<name>A0A5C5BCJ5_9MICO</name>
<dbReference type="InterPro" id="IPR002931">
    <property type="entry name" value="Transglutaminase-like"/>
</dbReference>
<dbReference type="Pfam" id="PF01841">
    <property type="entry name" value="Transglut_core"/>
    <property type="match status" value="1"/>
</dbReference>
<sequence>MQRTATAHLELDVTSPATLALEIGVAQPYLDAGAATETWAITANGQSVTPQELLTQHGTRVHVVNAEIGPLTLDYSVTVQGRIDPIEVTEWDLLRYLRPSRYCESDALAPTAKAEFAGLPASDLLASVSSWVGTRLSYVPGSSLPTDGATRTLLARQGVCRDYAHLVVALLRSLDVPARLVAVYAPGLDPMDFHAVAEAYLKGQWHVVDATTLAPRETLLRISTGLDASDTAFLSVHHGQAALQAIEVSAVADVLPNDDVTQLVTLG</sequence>
<dbReference type="SUPFAM" id="SSF54001">
    <property type="entry name" value="Cysteine proteinases"/>
    <property type="match status" value="1"/>
</dbReference>
<evidence type="ECO:0000313" key="2">
    <source>
        <dbReference type="EMBL" id="TNU73705.1"/>
    </source>
</evidence>
<evidence type="ECO:0000313" key="3">
    <source>
        <dbReference type="Proteomes" id="UP000313849"/>
    </source>
</evidence>
<feature type="domain" description="Transglutaminase-like" evidence="1">
    <location>
        <begin position="152"/>
        <end position="212"/>
    </location>
</feature>
<keyword evidence="3" id="KW-1185">Reference proteome</keyword>
<dbReference type="PANTHER" id="PTHR33490">
    <property type="entry name" value="BLR5614 PROTEIN-RELATED"/>
    <property type="match status" value="1"/>
</dbReference>
<proteinExistence type="predicted"/>
<dbReference type="AlphaFoldDB" id="A0A5C5BCJ5"/>
<gene>
    <name evidence="2" type="ORF">FH969_09890</name>
</gene>
<comment type="caution">
    <text evidence="2">The sequence shown here is derived from an EMBL/GenBank/DDBJ whole genome shotgun (WGS) entry which is preliminary data.</text>
</comment>
<dbReference type="RefSeq" id="WP_108719498.1">
    <property type="nucleotide sequence ID" value="NZ_VENP01000035.1"/>
</dbReference>
<reference evidence="2 3" key="1">
    <citation type="submission" date="2019-06" db="EMBL/GenBank/DDBJ databases">
        <title>Draft genome sequence of Miniimonas arenae KCTC 19750T isolated from sea sand.</title>
        <authorList>
            <person name="Park S.-J."/>
        </authorList>
    </citation>
    <scope>NUCLEOTIDE SEQUENCE [LARGE SCALE GENOMIC DNA]</scope>
    <source>
        <strain evidence="2 3">KCTC 19750</strain>
    </source>
</reference>
<dbReference type="PANTHER" id="PTHR33490:SF12">
    <property type="entry name" value="BLL5557 PROTEIN"/>
    <property type="match status" value="1"/>
</dbReference>
<organism evidence="2 3">
    <name type="scientific">Miniimonas arenae</name>
    <dbReference type="NCBI Taxonomy" id="676201"/>
    <lineage>
        <taxon>Bacteria</taxon>
        <taxon>Bacillati</taxon>
        <taxon>Actinomycetota</taxon>
        <taxon>Actinomycetes</taxon>
        <taxon>Micrococcales</taxon>
        <taxon>Beutenbergiaceae</taxon>
        <taxon>Miniimonas</taxon>
    </lineage>
</organism>
<evidence type="ECO:0000259" key="1">
    <source>
        <dbReference type="SMART" id="SM00460"/>
    </source>
</evidence>
<dbReference type="Gene3D" id="2.60.40.2250">
    <property type="match status" value="1"/>
</dbReference>
<dbReference type="Proteomes" id="UP000313849">
    <property type="component" value="Unassembled WGS sequence"/>
</dbReference>
<dbReference type="InterPro" id="IPR038765">
    <property type="entry name" value="Papain-like_cys_pep_sf"/>
</dbReference>
<dbReference type="SMART" id="SM00460">
    <property type="entry name" value="TGc"/>
    <property type="match status" value="1"/>
</dbReference>
<accession>A0A5C5BCJ5</accession>
<dbReference type="Gene3D" id="3.10.620.30">
    <property type="match status" value="1"/>
</dbReference>
<dbReference type="EMBL" id="VENP01000035">
    <property type="protein sequence ID" value="TNU73705.1"/>
    <property type="molecule type" value="Genomic_DNA"/>
</dbReference>
<protein>
    <submittedName>
        <fullName evidence="2">Transglutaminase domain-containing protein</fullName>
    </submittedName>
</protein>
<dbReference type="OrthoDB" id="5438043at2"/>